<dbReference type="EMBL" id="JAIVGD010000018">
    <property type="protein sequence ID" value="KAH0753848.1"/>
    <property type="molecule type" value="Genomic_DNA"/>
</dbReference>
<gene>
    <name evidence="2" type="ORF">KY290_024118</name>
</gene>
<evidence type="ECO:0008006" key="4">
    <source>
        <dbReference type="Google" id="ProtNLM"/>
    </source>
</evidence>
<evidence type="ECO:0000313" key="3">
    <source>
        <dbReference type="Proteomes" id="UP000826656"/>
    </source>
</evidence>
<organism evidence="2 3">
    <name type="scientific">Solanum tuberosum</name>
    <name type="common">Potato</name>
    <dbReference type="NCBI Taxonomy" id="4113"/>
    <lineage>
        <taxon>Eukaryota</taxon>
        <taxon>Viridiplantae</taxon>
        <taxon>Streptophyta</taxon>
        <taxon>Embryophyta</taxon>
        <taxon>Tracheophyta</taxon>
        <taxon>Spermatophyta</taxon>
        <taxon>Magnoliopsida</taxon>
        <taxon>eudicotyledons</taxon>
        <taxon>Gunneridae</taxon>
        <taxon>Pentapetalae</taxon>
        <taxon>asterids</taxon>
        <taxon>lamiids</taxon>
        <taxon>Solanales</taxon>
        <taxon>Solanaceae</taxon>
        <taxon>Solanoideae</taxon>
        <taxon>Solaneae</taxon>
        <taxon>Solanum</taxon>
    </lineage>
</organism>
<evidence type="ECO:0000256" key="1">
    <source>
        <dbReference type="SAM" id="Phobius"/>
    </source>
</evidence>
<sequence>MILLFCLGLAKDINLAHVKDDIDRLNGDLTSAADNLKEKTNENSGKIRRVFNAVYASNLICYYSSVFVFASTSNINVQMSLCRRSALITVAVVMLLISILGLCMYYYTELY</sequence>
<keyword evidence="1" id="KW-0812">Transmembrane</keyword>
<dbReference type="Proteomes" id="UP000826656">
    <property type="component" value="Unassembled WGS sequence"/>
</dbReference>
<accession>A0ABQ7URW0</accession>
<name>A0ABQ7URW0_SOLTU</name>
<feature type="transmembrane region" description="Helical" evidence="1">
    <location>
        <begin position="87"/>
        <end position="107"/>
    </location>
</feature>
<keyword evidence="1" id="KW-0472">Membrane</keyword>
<protein>
    <recommendedName>
        <fullName evidence="4">t-SNARE coiled-coil homology domain-containing protein</fullName>
    </recommendedName>
</protein>
<proteinExistence type="predicted"/>
<keyword evidence="1" id="KW-1133">Transmembrane helix</keyword>
<feature type="transmembrane region" description="Helical" evidence="1">
    <location>
        <begin position="53"/>
        <end position="75"/>
    </location>
</feature>
<evidence type="ECO:0000313" key="2">
    <source>
        <dbReference type="EMBL" id="KAH0753848.1"/>
    </source>
</evidence>
<reference evidence="2 3" key="1">
    <citation type="journal article" date="2021" name="bioRxiv">
        <title>Chromosome-scale and haplotype-resolved genome assembly of a tetraploid potato cultivar.</title>
        <authorList>
            <person name="Sun H."/>
            <person name="Jiao W.-B."/>
            <person name="Krause K."/>
            <person name="Campoy J.A."/>
            <person name="Goel M."/>
            <person name="Folz-Donahue K."/>
            <person name="Kukat C."/>
            <person name="Huettel B."/>
            <person name="Schneeberger K."/>
        </authorList>
    </citation>
    <scope>NUCLEOTIDE SEQUENCE [LARGE SCALE GENOMIC DNA]</scope>
    <source>
        <strain evidence="2">SolTubOtavaFocal</strain>
        <tissue evidence="2">Leaves</tissue>
    </source>
</reference>
<comment type="caution">
    <text evidence="2">The sequence shown here is derived from an EMBL/GenBank/DDBJ whole genome shotgun (WGS) entry which is preliminary data.</text>
</comment>
<keyword evidence="3" id="KW-1185">Reference proteome</keyword>